<gene>
    <name evidence="2" type="ORF">OPV22_004378</name>
</gene>
<accession>A0AAV8S3N0</accession>
<evidence type="ECO:0000256" key="1">
    <source>
        <dbReference type="SAM" id="MobiDB-lite"/>
    </source>
</evidence>
<dbReference type="EMBL" id="JAQQAF010000001">
    <property type="protein sequence ID" value="KAJ8513944.1"/>
    <property type="molecule type" value="Genomic_DNA"/>
</dbReference>
<organism evidence="2 3">
    <name type="scientific">Ensete ventricosum</name>
    <name type="common">Abyssinian banana</name>
    <name type="synonym">Musa ensete</name>
    <dbReference type="NCBI Taxonomy" id="4639"/>
    <lineage>
        <taxon>Eukaryota</taxon>
        <taxon>Viridiplantae</taxon>
        <taxon>Streptophyta</taxon>
        <taxon>Embryophyta</taxon>
        <taxon>Tracheophyta</taxon>
        <taxon>Spermatophyta</taxon>
        <taxon>Magnoliopsida</taxon>
        <taxon>Liliopsida</taxon>
        <taxon>Zingiberales</taxon>
        <taxon>Musaceae</taxon>
        <taxon>Ensete</taxon>
    </lineage>
</organism>
<dbReference type="AlphaFoldDB" id="A0AAV8S3N0"/>
<proteinExistence type="predicted"/>
<feature type="region of interest" description="Disordered" evidence="1">
    <location>
        <begin position="55"/>
        <end position="80"/>
    </location>
</feature>
<protein>
    <submittedName>
        <fullName evidence="2">Uncharacterized protein</fullName>
    </submittedName>
</protein>
<feature type="compositionally biased region" description="Basic and acidic residues" evidence="1">
    <location>
        <begin position="55"/>
        <end position="78"/>
    </location>
</feature>
<sequence>MREGLITISSVMEKEWNKHLAVVVRTTQMRVSKNKCQNSQVVWFIIAAPRLVQRNKEQTTPRKGYDKLGGSRERRREMGNNSSIHSLAIIPTVDGGAVVFAAVNGDGDGDGDGHRAVRVAMLRSGKPSALLHPICGALPTP</sequence>
<name>A0AAV8S3N0_ENSVE</name>
<evidence type="ECO:0000313" key="2">
    <source>
        <dbReference type="EMBL" id="KAJ8513944.1"/>
    </source>
</evidence>
<comment type="caution">
    <text evidence="2">The sequence shown here is derived from an EMBL/GenBank/DDBJ whole genome shotgun (WGS) entry which is preliminary data.</text>
</comment>
<dbReference type="Proteomes" id="UP001222027">
    <property type="component" value="Unassembled WGS sequence"/>
</dbReference>
<reference evidence="2 3" key="1">
    <citation type="submission" date="2022-12" db="EMBL/GenBank/DDBJ databases">
        <title>Chromosome-scale assembly of the Ensete ventricosum genome.</title>
        <authorList>
            <person name="Dussert Y."/>
            <person name="Stocks J."/>
            <person name="Wendawek A."/>
            <person name="Woldeyes F."/>
            <person name="Nichols R.A."/>
            <person name="Borrell J.S."/>
        </authorList>
    </citation>
    <scope>NUCLEOTIDE SEQUENCE [LARGE SCALE GENOMIC DNA]</scope>
    <source>
        <strain evidence="3">cv. Maze</strain>
        <tissue evidence="2">Seeds</tissue>
    </source>
</reference>
<keyword evidence="3" id="KW-1185">Reference proteome</keyword>
<evidence type="ECO:0000313" key="3">
    <source>
        <dbReference type="Proteomes" id="UP001222027"/>
    </source>
</evidence>